<feature type="compositionally biased region" description="Polar residues" evidence="4">
    <location>
        <begin position="269"/>
        <end position="279"/>
    </location>
</feature>
<feature type="compositionally biased region" description="Gly residues" evidence="4">
    <location>
        <begin position="303"/>
        <end position="321"/>
    </location>
</feature>
<keyword evidence="2" id="KW-0408">Iron</keyword>
<reference evidence="5" key="2">
    <citation type="submission" date="2022-05" db="EMBL/GenBank/DDBJ databases">
        <authorList>
            <person name="Kim J.-S."/>
            <person name="Lee K."/>
            <person name="Suh M."/>
            <person name="Eom M."/>
            <person name="Kim J.-S."/>
            <person name="Kim D.-S."/>
            <person name="Ko S.-H."/>
            <person name="Shin Y."/>
            <person name="Lee J.-S."/>
        </authorList>
    </citation>
    <scope>NUCLEOTIDE SEQUENCE</scope>
    <source>
        <strain evidence="5">N237</strain>
    </source>
</reference>
<organism evidence="5 6">
    <name type="scientific">Jatrophihabitans telluris</name>
    <dbReference type="NCBI Taxonomy" id="2038343"/>
    <lineage>
        <taxon>Bacteria</taxon>
        <taxon>Bacillati</taxon>
        <taxon>Actinomycetota</taxon>
        <taxon>Actinomycetes</taxon>
        <taxon>Jatrophihabitantales</taxon>
        <taxon>Jatrophihabitantaceae</taxon>
        <taxon>Jatrophihabitans</taxon>
    </lineage>
</organism>
<dbReference type="InterPro" id="IPR042128">
    <property type="entry name" value="NuoE_dom"/>
</dbReference>
<dbReference type="RefSeq" id="WP_249771202.1">
    <property type="nucleotide sequence ID" value="NZ_CP097332.1"/>
</dbReference>
<dbReference type="InterPro" id="IPR041921">
    <property type="entry name" value="NuoE_N"/>
</dbReference>
<sequence>MANTRLSLIDIERPGNPDVFAAGVRADAAAIIARYPAGQSRSALLPMLHLVQSEQGYVSADGIAFCADVLDITKAQVAAVATFYTMYKRKPTGEYLVSVCTNTLCGMLGGDEIYKTLSELLGVGMNETAGEPGSTGSITLEHAECLAACDFAPVVTVNYEFFDNQSAESAVDLVTDLQGGRRPLPTRGASLCSFKEISRQIAGFVDTRPDALNAPAAGPQTLVGVKLAADTGQSAPAFPHGDQSASAASRHADTTESADGAKAAEHSAADNTGASQPTSAHDAPLETAQSDKDNSAAPQGNAGSSGGADGAGQGELFGKGE</sequence>
<evidence type="ECO:0000313" key="5">
    <source>
        <dbReference type="EMBL" id="UQX88066.1"/>
    </source>
</evidence>
<keyword evidence="3" id="KW-0411">Iron-sulfur</keyword>
<dbReference type="NCBIfam" id="NF005721">
    <property type="entry name" value="PRK07539.1-1"/>
    <property type="match status" value="1"/>
</dbReference>
<accession>A0ABY4QYZ5</accession>
<dbReference type="Pfam" id="PF01257">
    <property type="entry name" value="2Fe-2S_thioredx"/>
    <property type="match status" value="1"/>
</dbReference>
<dbReference type="Gene3D" id="3.40.30.10">
    <property type="entry name" value="Glutaredoxin"/>
    <property type="match status" value="1"/>
</dbReference>
<name>A0ABY4QYZ5_9ACTN</name>
<feature type="region of interest" description="Disordered" evidence="4">
    <location>
        <begin position="233"/>
        <end position="321"/>
    </location>
</feature>
<protein>
    <submittedName>
        <fullName evidence="5">NADH-quinone oxidoreductase subunit NuoE</fullName>
        <ecNumber evidence="5">1.6.5.11</ecNumber>
    </submittedName>
</protein>
<evidence type="ECO:0000256" key="3">
    <source>
        <dbReference type="ARBA" id="ARBA00023014"/>
    </source>
</evidence>
<dbReference type="PANTHER" id="PTHR10371">
    <property type="entry name" value="NADH DEHYDROGENASE UBIQUINONE FLAVOPROTEIN 2, MITOCHONDRIAL"/>
    <property type="match status" value="1"/>
</dbReference>
<dbReference type="Proteomes" id="UP001056336">
    <property type="component" value="Chromosome"/>
</dbReference>
<evidence type="ECO:0000256" key="4">
    <source>
        <dbReference type="SAM" id="MobiDB-lite"/>
    </source>
</evidence>
<dbReference type="EMBL" id="CP097332">
    <property type="protein sequence ID" value="UQX88066.1"/>
    <property type="molecule type" value="Genomic_DNA"/>
</dbReference>
<keyword evidence="1" id="KW-0479">Metal-binding</keyword>
<dbReference type="SUPFAM" id="SSF52833">
    <property type="entry name" value="Thioredoxin-like"/>
    <property type="match status" value="1"/>
</dbReference>
<dbReference type="GO" id="GO:0016491">
    <property type="term" value="F:oxidoreductase activity"/>
    <property type="evidence" value="ECO:0007669"/>
    <property type="project" value="UniProtKB-KW"/>
</dbReference>
<keyword evidence="5" id="KW-0560">Oxidoreductase</keyword>
<gene>
    <name evidence="5" type="primary">nuoE</name>
    <name evidence="5" type="ORF">M6D93_17485</name>
</gene>
<dbReference type="CDD" id="cd03064">
    <property type="entry name" value="TRX_Fd_NuoE"/>
    <property type="match status" value="1"/>
</dbReference>
<dbReference type="PANTHER" id="PTHR10371:SF3">
    <property type="entry name" value="NADH DEHYDROGENASE [UBIQUINONE] FLAVOPROTEIN 2, MITOCHONDRIAL"/>
    <property type="match status" value="1"/>
</dbReference>
<dbReference type="EC" id="1.6.5.11" evidence="5"/>
<evidence type="ECO:0000256" key="2">
    <source>
        <dbReference type="ARBA" id="ARBA00023004"/>
    </source>
</evidence>
<proteinExistence type="predicted"/>
<dbReference type="InterPro" id="IPR036249">
    <property type="entry name" value="Thioredoxin-like_sf"/>
</dbReference>
<evidence type="ECO:0000313" key="6">
    <source>
        <dbReference type="Proteomes" id="UP001056336"/>
    </source>
</evidence>
<reference evidence="5" key="1">
    <citation type="journal article" date="2018" name="Int. J. Syst. Evol. Microbiol.">
        <title>Jatrophihabitans telluris sp. nov., isolated from sediment soil of lava forest wetlands and the emended description of the genus Jatrophihabitans.</title>
        <authorList>
            <person name="Lee K.C."/>
            <person name="Suh M.K."/>
            <person name="Eom M.K."/>
            <person name="Kim K.K."/>
            <person name="Kim J.S."/>
            <person name="Kim D.S."/>
            <person name="Ko S.H."/>
            <person name="Shin Y.K."/>
            <person name="Lee J.S."/>
        </authorList>
    </citation>
    <scope>NUCLEOTIDE SEQUENCE</scope>
    <source>
        <strain evidence="5">N237</strain>
    </source>
</reference>
<keyword evidence="6" id="KW-1185">Reference proteome</keyword>
<dbReference type="Gene3D" id="1.10.10.1590">
    <property type="entry name" value="NADH-quinone oxidoreductase subunit E"/>
    <property type="match status" value="1"/>
</dbReference>
<evidence type="ECO:0000256" key="1">
    <source>
        <dbReference type="ARBA" id="ARBA00022723"/>
    </source>
</evidence>